<dbReference type="InterPro" id="IPR005025">
    <property type="entry name" value="FMN_Rdtase-like_dom"/>
</dbReference>
<dbReference type="PROSITE" id="PS00201">
    <property type="entry name" value="FLAVODOXIN"/>
    <property type="match status" value="1"/>
</dbReference>
<dbReference type="Gene3D" id="3.40.50.360">
    <property type="match status" value="1"/>
</dbReference>
<dbReference type="InterPro" id="IPR029039">
    <property type="entry name" value="Flavoprotein-like_sf"/>
</dbReference>
<dbReference type="GO" id="GO:0010181">
    <property type="term" value="F:FMN binding"/>
    <property type="evidence" value="ECO:0007669"/>
    <property type="project" value="InterPro"/>
</dbReference>
<dbReference type="GO" id="GO:0003955">
    <property type="term" value="F:NAD(P)H dehydrogenase (quinone) activity"/>
    <property type="evidence" value="ECO:0007669"/>
    <property type="project" value="TreeGrafter"/>
</dbReference>
<feature type="domain" description="Flavodoxin-like" evidence="1">
    <location>
        <begin position="4"/>
        <end position="161"/>
    </location>
</feature>
<evidence type="ECO:0000259" key="1">
    <source>
        <dbReference type="PROSITE" id="PS50902"/>
    </source>
</evidence>
<dbReference type="PANTHER" id="PTHR30546:SF23">
    <property type="entry name" value="FLAVOPROTEIN-LIKE PROTEIN YCP4-RELATED"/>
    <property type="match status" value="1"/>
</dbReference>
<dbReference type="InterPro" id="IPR001226">
    <property type="entry name" value="Flavodoxin_CS"/>
</dbReference>
<dbReference type="Pfam" id="PF03358">
    <property type="entry name" value="FMN_red"/>
    <property type="match status" value="1"/>
</dbReference>
<reference evidence="2" key="1">
    <citation type="journal article" date="2015" name="Nature">
        <title>Complex archaea that bridge the gap between prokaryotes and eukaryotes.</title>
        <authorList>
            <person name="Spang A."/>
            <person name="Saw J.H."/>
            <person name="Jorgensen S.L."/>
            <person name="Zaremba-Niedzwiedzka K."/>
            <person name="Martijn J."/>
            <person name="Lind A.E."/>
            <person name="van Eijk R."/>
            <person name="Schleper C."/>
            <person name="Guy L."/>
            <person name="Ettema T.J."/>
        </authorList>
    </citation>
    <scope>NUCLEOTIDE SEQUENCE</scope>
</reference>
<dbReference type="SUPFAM" id="SSF52218">
    <property type="entry name" value="Flavoproteins"/>
    <property type="match status" value="1"/>
</dbReference>
<dbReference type="AlphaFoldDB" id="A0A0F9J9B1"/>
<proteinExistence type="predicted"/>
<dbReference type="InterPro" id="IPR008254">
    <property type="entry name" value="Flavodoxin/NO_synth"/>
</dbReference>
<dbReference type="GO" id="GO:0009055">
    <property type="term" value="F:electron transfer activity"/>
    <property type="evidence" value="ECO:0007669"/>
    <property type="project" value="InterPro"/>
</dbReference>
<dbReference type="GO" id="GO:0016020">
    <property type="term" value="C:membrane"/>
    <property type="evidence" value="ECO:0007669"/>
    <property type="project" value="TreeGrafter"/>
</dbReference>
<comment type="caution">
    <text evidence="2">The sequence shown here is derived from an EMBL/GenBank/DDBJ whole genome shotgun (WGS) entry which is preliminary data.</text>
</comment>
<protein>
    <recommendedName>
        <fullName evidence="1">Flavodoxin-like domain-containing protein</fullName>
    </recommendedName>
</protein>
<sequence length="161" mass="17703">MGKVGIVYYSRGGKTEKMAEFVYQGVKMEEVEAELKKVEETSLEDLLSWDGIIVGSPTYYGLVAAPIKDLFDRSIKYHGKLEGKVGGAFSSSANIGGGNETTIMSILQMMLIHEMIVQGSSKGDHYGPVSIGSPDERVERQCEALGRRVARLVKKLSKKER</sequence>
<dbReference type="PANTHER" id="PTHR30546">
    <property type="entry name" value="FLAVODOXIN-RELATED PROTEIN WRBA-RELATED"/>
    <property type="match status" value="1"/>
</dbReference>
<organism evidence="2">
    <name type="scientific">marine sediment metagenome</name>
    <dbReference type="NCBI Taxonomy" id="412755"/>
    <lineage>
        <taxon>unclassified sequences</taxon>
        <taxon>metagenomes</taxon>
        <taxon>ecological metagenomes</taxon>
    </lineage>
</organism>
<dbReference type="PROSITE" id="PS50902">
    <property type="entry name" value="FLAVODOXIN_LIKE"/>
    <property type="match status" value="1"/>
</dbReference>
<gene>
    <name evidence="2" type="ORF">LCGC14_1558280</name>
</gene>
<name>A0A0F9J9B1_9ZZZZ</name>
<dbReference type="EMBL" id="LAZR01012007">
    <property type="protein sequence ID" value="KKM47747.1"/>
    <property type="molecule type" value="Genomic_DNA"/>
</dbReference>
<accession>A0A0F9J9B1</accession>
<evidence type="ECO:0000313" key="2">
    <source>
        <dbReference type="EMBL" id="KKM47747.1"/>
    </source>
</evidence>